<accession>A0A2P5EQJ4</accession>
<proteinExistence type="predicted"/>
<dbReference type="InterPro" id="IPR057136">
    <property type="entry name" value="At2g35280_TPR_dom"/>
</dbReference>
<dbReference type="PROSITE" id="PS50181">
    <property type="entry name" value="FBOX"/>
    <property type="match status" value="1"/>
</dbReference>
<dbReference type="InParanoid" id="A0A2P5EQJ4"/>
<dbReference type="Proteomes" id="UP000237000">
    <property type="component" value="Unassembled WGS sequence"/>
</dbReference>
<name>A0A2P5EQJ4_TREOI</name>
<feature type="domain" description="F-box" evidence="1">
    <location>
        <begin position="15"/>
        <end position="64"/>
    </location>
</feature>
<evidence type="ECO:0000313" key="3">
    <source>
        <dbReference type="Proteomes" id="UP000237000"/>
    </source>
</evidence>
<reference evidence="3" key="1">
    <citation type="submission" date="2016-06" db="EMBL/GenBank/DDBJ databases">
        <title>Parallel loss of symbiosis genes in relatives of nitrogen-fixing non-legume Parasponia.</title>
        <authorList>
            <person name="Van Velzen R."/>
            <person name="Holmer R."/>
            <person name="Bu F."/>
            <person name="Rutten L."/>
            <person name="Van Zeijl A."/>
            <person name="Liu W."/>
            <person name="Santuari L."/>
            <person name="Cao Q."/>
            <person name="Sharma T."/>
            <person name="Shen D."/>
            <person name="Roswanjaya Y."/>
            <person name="Wardhani T."/>
            <person name="Kalhor M.S."/>
            <person name="Jansen J."/>
            <person name="Van den Hoogen J."/>
            <person name="Gungor B."/>
            <person name="Hartog M."/>
            <person name="Hontelez J."/>
            <person name="Verver J."/>
            <person name="Yang W.-C."/>
            <person name="Schijlen E."/>
            <person name="Repin R."/>
            <person name="Schilthuizen M."/>
            <person name="Schranz E."/>
            <person name="Heidstra R."/>
            <person name="Miyata K."/>
            <person name="Fedorova E."/>
            <person name="Kohlen W."/>
            <person name="Bisseling T."/>
            <person name="Smit S."/>
            <person name="Geurts R."/>
        </authorList>
    </citation>
    <scope>NUCLEOTIDE SEQUENCE [LARGE SCALE GENOMIC DNA]</scope>
    <source>
        <strain evidence="3">cv. RG33-2</strain>
    </source>
</reference>
<dbReference type="OrthoDB" id="1865546at2759"/>
<dbReference type="STRING" id="63057.A0A2P5EQJ4"/>
<keyword evidence="3" id="KW-1185">Reference proteome</keyword>
<dbReference type="InterPro" id="IPR040338">
    <property type="entry name" value="At1g67623-like"/>
</dbReference>
<dbReference type="PANTHER" id="PTHR33784">
    <property type="entry name" value="OS05G0482100 PROTEIN"/>
    <property type="match status" value="1"/>
</dbReference>
<dbReference type="PANTHER" id="PTHR33784:SF48">
    <property type="entry name" value="FAMILY PROTEIN, PUTATIVE-RELATED"/>
    <property type="match status" value="1"/>
</dbReference>
<gene>
    <name evidence="2" type="ORF">TorRG33x02_163620</name>
</gene>
<dbReference type="EMBL" id="JXTC01000112">
    <property type="protein sequence ID" value="PON87817.1"/>
    <property type="molecule type" value="Genomic_DNA"/>
</dbReference>
<protein>
    <submittedName>
        <fullName evidence="2">F-box domain containing protein</fullName>
    </submittedName>
</protein>
<organism evidence="2 3">
    <name type="scientific">Trema orientale</name>
    <name type="common">Charcoal tree</name>
    <name type="synonym">Celtis orientalis</name>
    <dbReference type="NCBI Taxonomy" id="63057"/>
    <lineage>
        <taxon>Eukaryota</taxon>
        <taxon>Viridiplantae</taxon>
        <taxon>Streptophyta</taxon>
        <taxon>Embryophyta</taxon>
        <taxon>Tracheophyta</taxon>
        <taxon>Spermatophyta</taxon>
        <taxon>Magnoliopsida</taxon>
        <taxon>eudicotyledons</taxon>
        <taxon>Gunneridae</taxon>
        <taxon>Pentapetalae</taxon>
        <taxon>rosids</taxon>
        <taxon>fabids</taxon>
        <taxon>Rosales</taxon>
        <taxon>Cannabaceae</taxon>
        <taxon>Trema</taxon>
    </lineage>
</organism>
<dbReference type="InterPro" id="IPR036047">
    <property type="entry name" value="F-box-like_dom_sf"/>
</dbReference>
<dbReference type="AlphaFoldDB" id="A0A2P5EQJ4"/>
<evidence type="ECO:0000313" key="2">
    <source>
        <dbReference type="EMBL" id="PON87817.1"/>
    </source>
</evidence>
<comment type="caution">
    <text evidence="2">The sequence shown here is derived from an EMBL/GenBank/DDBJ whole genome shotgun (WGS) entry which is preliminary data.</text>
</comment>
<dbReference type="Pfam" id="PF23310">
    <property type="entry name" value="TPR_27"/>
    <property type="match status" value="1"/>
</dbReference>
<dbReference type="SUPFAM" id="SSF81383">
    <property type="entry name" value="F-box domain"/>
    <property type="match status" value="1"/>
</dbReference>
<dbReference type="InterPro" id="IPR001810">
    <property type="entry name" value="F-box_dom"/>
</dbReference>
<sequence length="260" mass="30413">MGRRCKLRKVLYTPSNTIYSLPSEMVVEILARLAASSMTDFFKTKSSCKLFYEVADDDYIYRQISVEELAFKMLHWTKEESSFYNRCMESGNLEALYHQGVHKYFTYHLDNESGLDLLKRAACAGHHGASYVLGIMDLLCHDGDEFTKRGMKLLSNIKTSLQMLECRRKLQRSACYKWRLQNKDFVRCPKLLSCPFQDRKRSLWCLYDEDDRDNLHCETCILNREMVVVYRMLTGHSCPSYSYSYGMCLSRSIDDQDTTI</sequence>
<evidence type="ECO:0000259" key="1">
    <source>
        <dbReference type="PROSITE" id="PS50181"/>
    </source>
</evidence>
<dbReference type="FunCoup" id="A0A2P5EQJ4">
    <property type="interactions" value="167"/>
</dbReference>